<dbReference type="InterPro" id="IPR007899">
    <property type="entry name" value="CHAD_dom"/>
</dbReference>
<keyword evidence="3" id="KW-1185">Reference proteome</keyword>
<proteinExistence type="predicted"/>
<reference evidence="2 3" key="1">
    <citation type="submission" date="2016-10" db="EMBL/GenBank/DDBJ databases">
        <authorList>
            <person name="de Groot N.N."/>
        </authorList>
    </citation>
    <scope>NUCLEOTIDE SEQUENCE [LARGE SCALE GENOMIC DNA]</scope>
    <source>
        <strain evidence="3">L7-484,KACC 16230,DSM 25025</strain>
    </source>
</reference>
<dbReference type="AlphaFoldDB" id="A0A1H0D2J9"/>
<organism evidence="2 3">
    <name type="scientific">Aureimonas jatrophae</name>
    <dbReference type="NCBI Taxonomy" id="1166073"/>
    <lineage>
        <taxon>Bacteria</taxon>
        <taxon>Pseudomonadati</taxon>
        <taxon>Pseudomonadota</taxon>
        <taxon>Alphaproteobacteria</taxon>
        <taxon>Hyphomicrobiales</taxon>
        <taxon>Aurantimonadaceae</taxon>
        <taxon>Aureimonas</taxon>
    </lineage>
</organism>
<dbReference type="PANTHER" id="PTHR39339:SF1">
    <property type="entry name" value="CHAD DOMAIN-CONTAINING PROTEIN"/>
    <property type="match status" value="1"/>
</dbReference>
<dbReference type="STRING" id="1166073.SAMN05192530_101568"/>
<dbReference type="RefSeq" id="WP_090668496.1">
    <property type="nucleotide sequence ID" value="NZ_FNIT01000001.1"/>
</dbReference>
<evidence type="ECO:0000313" key="3">
    <source>
        <dbReference type="Proteomes" id="UP000198793"/>
    </source>
</evidence>
<dbReference type="Gene3D" id="1.40.20.10">
    <property type="entry name" value="CHAD domain"/>
    <property type="match status" value="1"/>
</dbReference>
<protein>
    <submittedName>
        <fullName evidence="2">CHAD domain-containing protein</fullName>
    </submittedName>
</protein>
<dbReference type="InterPro" id="IPR038186">
    <property type="entry name" value="CHAD_dom_sf"/>
</dbReference>
<dbReference type="PANTHER" id="PTHR39339">
    <property type="entry name" value="SLR1444 PROTEIN"/>
    <property type="match status" value="1"/>
</dbReference>
<evidence type="ECO:0000313" key="2">
    <source>
        <dbReference type="EMBL" id="SDN64348.1"/>
    </source>
</evidence>
<name>A0A1H0D2J9_9HYPH</name>
<dbReference type="EMBL" id="FNIT01000001">
    <property type="protein sequence ID" value="SDN64348.1"/>
    <property type="molecule type" value="Genomic_DNA"/>
</dbReference>
<feature type="domain" description="CHAD" evidence="1">
    <location>
        <begin position="8"/>
        <end position="285"/>
    </location>
</feature>
<gene>
    <name evidence="2" type="ORF">SAMN05192530_101568</name>
</gene>
<dbReference type="SMART" id="SM00880">
    <property type="entry name" value="CHAD"/>
    <property type="match status" value="1"/>
</dbReference>
<dbReference type="Proteomes" id="UP000198793">
    <property type="component" value="Unassembled WGS sequence"/>
</dbReference>
<sequence length="307" mass="34017">MAYRLDPTAPLDAEIRRIAGEQIDRAVGDLAGHGEDESAVHEARKRMKKLRALVRLARGARPDFARDENARYRDAAKGVGGARDRVALIEALDGLAERFADESPRLFAKARRTLEERRDRALGSNGDLAARAAETADALRAGRSRLDGFTLPHSAKRQRDALAAGLAHNLSQARRDRRAVRRHGTAETFHDLRKRIKYLGHHLRLLEPVWPGVLQAMREDADLAAEHLGRDHDYAVLLTEIEAEPARFGTSADVARLRALLARHGQELRAQALAPVDRLLSEAPKALADRLARLWREARRAGADGSS</sequence>
<dbReference type="OrthoDB" id="9810907at2"/>
<accession>A0A1H0D2J9</accession>
<evidence type="ECO:0000259" key="1">
    <source>
        <dbReference type="PROSITE" id="PS51708"/>
    </source>
</evidence>
<dbReference type="Pfam" id="PF05235">
    <property type="entry name" value="CHAD"/>
    <property type="match status" value="1"/>
</dbReference>
<dbReference type="PROSITE" id="PS51708">
    <property type="entry name" value="CHAD"/>
    <property type="match status" value="1"/>
</dbReference>